<feature type="region of interest" description="Disordered" evidence="1">
    <location>
        <begin position="1"/>
        <end position="37"/>
    </location>
</feature>
<feature type="compositionally biased region" description="Polar residues" evidence="1">
    <location>
        <begin position="24"/>
        <end position="37"/>
    </location>
</feature>
<gene>
    <name evidence="3" type="ORF">CYR32_14710</name>
</gene>
<reference evidence="3 4" key="1">
    <citation type="submission" date="2017-12" db="EMBL/GenBank/DDBJ databases">
        <title>Characterization of six clinical isolates of Enterochimera gen. nov., a novel genus of the Yersiniaciae family and the three species Enterochimera arupensis sp. nov., Enterochimera coloradensis sp. nov, and Enterochimera californica sp. nov.</title>
        <authorList>
            <person name="Rossi A."/>
            <person name="Fisher M."/>
        </authorList>
    </citation>
    <scope>NUCLEOTIDE SEQUENCE [LARGE SCALE GENOMIC DNA]</scope>
    <source>
        <strain evidence="4">2016-Iso4</strain>
    </source>
</reference>
<proteinExistence type="predicted"/>
<dbReference type="PANTHER" id="PTHR46343:SF2">
    <property type="entry name" value="SUSHI_VON WILLEBRAND FACTOR TYPE A_EGF_PENTRAXIN DOMAIN-CONTAINING 1"/>
    <property type="match status" value="1"/>
</dbReference>
<dbReference type="Pfam" id="PF19077">
    <property type="entry name" value="Big_13"/>
    <property type="match status" value="5"/>
</dbReference>
<comment type="caution">
    <text evidence="3">The sequence shown here is derived from an EMBL/GenBank/DDBJ whole genome shotgun (WGS) entry which is preliminary data.</text>
</comment>
<feature type="domain" description="Bacterial Ig-like" evidence="2">
    <location>
        <begin position="1885"/>
        <end position="1958"/>
    </location>
</feature>
<dbReference type="Proteomes" id="UP000234503">
    <property type="component" value="Unassembled WGS sequence"/>
</dbReference>
<protein>
    <recommendedName>
        <fullName evidence="2">Bacterial Ig-like domain-containing protein</fullName>
    </recommendedName>
</protein>
<dbReference type="PANTHER" id="PTHR46343">
    <property type="entry name" value="HYR DOMAIN-CONTAINING PROTEIN"/>
    <property type="match status" value="1"/>
</dbReference>
<feature type="domain" description="Bacterial Ig-like" evidence="2">
    <location>
        <begin position="1395"/>
        <end position="1460"/>
    </location>
</feature>
<name>A0A2N5DZ42_9GAMM</name>
<dbReference type="InterPro" id="IPR043555">
    <property type="entry name" value="SRPX-like"/>
</dbReference>
<dbReference type="NCBIfam" id="NF012196">
    <property type="entry name" value="Ig_like_ice"/>
    <property type="match status" value="6"/>
</dbReference>
<evidence type="ECO:0000313" key="4">
    <source>
        <dbReference type="Proteomes" id="UP000234503"/>
    </source>
</evidence>
<feature type="domain" description="Bacterial Ig-like" evidence="2">
    <location>
        <begin position="1082"/>
        <end position="1154"/>
    </location>
</feature>
<accession>A0A2N5DZ42</accession>
<organism evidence="3 4">
    <name type="scientific">Chimaeribacter coloradensis</name>
    <dbReference type="NCBI Taxonomy" id="2060068"/>
    <lineage>
        <taxon>Bacteria</taxon>
        <taxon>Pseudomonadati</taxon>
        <taxon>Pseudomonadota</taxon>
        <taxon>Gammaproteobacteria</taxon>
        <taxon>Enterobacterales</taxon>
        <taxon>Yersiniaceae</taxon>
        <taxon>Chimaeribacter</taxon>
    </lineage>
</organism>
<dbReference type="Gene3D" id="2.60.40.10">
    <property type="entry name" value="Immunoglobulins"/>
    <property type="match status" value="19"/>
</dbReference>
<dbReference type="InterPro" id="IPR013783">
    <property type="entry name" value="Ig-like_fold"/>
</dbReference>
<dbReference type="InterPro" id="IPR044016">
    <property type="entry name" value="Big_13"/>
</dbReference>
<dbReference type="InterPro" id="IPR049826">
    <property type="entry name" value="Ig-like_ice"/>
</dbReference>
<evidence type="ECO:0000259" key="2">
    <source>
        <dbReference type="Pfam" id="PF19077"/>
    </source>
</evidence>
<dbReference type="NCBIfam" id="NF033510">
    <property type="entry name" value="Ca_tandemer"/>
    <property type="match status" value="19"/>
</dbReference>
<keyword evidence="4" id="KW-1185">Reference proteome</keyword>
<feature type="domain" description="Bacterial Ig-like" evidence="2">
    <location>
        <begin position="279"/>
        <end position="339"/>
    </location>
</feature>
<feature type="domain" description="Bacterial Ig-like" evidence="2">
    <location>
        <begin position="169"/>
        <end position="239"/>
    </location>
</feature>
<sequence length="2166" mass="219718">MLPRPRGLTRRPGTHDDSYKRQCMATTNPSSRSSGNALAQVAASDLTFTLDPLSGDNALNAAEAAQPLVISGNTSPWLPDAAVEVLLNGTSYRATVNADGRWSTTVPVAAVGALPDGAQPVTATLTAADGTSQRAEATLAVHVTTLPQAELDPPATLNQAQTQSDQTLTGRTGVSGEGQSVVVALNGQTYSGEVTADGTWQVTLPSAALQALAEGSYPVNVTVTDAAGNVSTTQGSLPLDITAPQLAIDPVTGDNLLSQRDVQQGITLTGQSGEPGRPVALTFNDQSYSATVAADGTWRLALPPEALSGLAAGDYTLTATTTDAAGNPATAQQTVTVDTSNLPQIAITPFTGDNQLDLAERNVAQELSGTTRNVEPGQTVNITLNSHSYSTVVQADGSWQLIVPQIDMVQIAAGTLPLSATVTDLAGNSASARQTITVVNGGQTVAIDTLAGDNILNAAEAETDLTISGVAQGLAVGNSVTVTLNGVSYTATLTSNATVNGGTSWRATVPAADLNALADGTYSVSAEVRSSSGTPVTSTQELLVVINTQPDLLNDSPFGDGYLNLAEAAAGQFLSGHTGVTGAGQSVTVTLAGQNFTAVVDEGGQWRAAIPPATLQALPNGLVTYTVTASDVAGNTVTGPGAFTVDFTPPGLNISPLTADNIVNQSEVGRGLILHGTSADVPINTSLGATVVATLNGETYTTTVTEDGIWSIPLPPGALAGLPDGSYPITAEITDDAGNHTLVTGAVVLAAGPLNTPVLTFDPFAGDNVLNGAEQNTAQTLSGHADHVEAGQLVTLGLNGRTYTAVVQPDGSWSAAVPANDLRLLSDGTLTLTATVDNIAGNRATASEELTVDLNRGGISVNPLAGDGMLNVAEQAAGLIVSGTTAGVPVGNTVTVTLNGREYTTTTDAQGIWALRVPPEALAQLADGRQTLAVSTTDADGDVVFTRAPLNVFLNNLPHPTLDTPFVDGRLNAAEVQTPQILTGHTGITGAGQSVSLALGGLIYTGTVDENGVWSLSLPPSAFRGLAEGTTSFEVTVSDLAGNTATAASPVVVDFTPPTLVVNTIAGDNIVNAREMAAGVTLSGSGSEVGGTVSVTVLFNNISYEATVKPGGGWSLRLPPGALNNLPDGRYDLLVSLSDAAGNTATETRSLVLDGDAATLPRLRINAVSGDNQLHGADLFSDQIISGSADNVETGQQVQLRIGSHTYTTLIQAGGIWSLTVPAEDLAALNSGRLTLLGRVSDLAGNPATATRFVNVNTDRAGLSIDPVTGDNLINAAEAGGAIALSGHALGVATGTVVNLTLNGHRYTARVDAEGHWATQIPAADAAQLPDGTLSLVARAAGLSGSQLYTSMPIGVVAHTLPAPTVNTLFGDGLLGHADAAQTLGQSIAGNTGVTGNGQNVVITLSGREIHAVVDSHGAWSATLPAALLTGLPEGQNSLTVTATDAAGNRAQTEGSFQVDFTPPALTLDPVSGDDVLLNSDTNTTISGTADMDTVGQKAVVTLFGVPYQAEVLWDGSWALYLSGLNQMPNGIYPITVSVTDAAGNVSTLSREVQVARNLDLAITRDALTGDDVLNAAEIQVDQVITGHTVGVEAGQILTLRFNGTDYTTTVASGGEWRVTIPQSALAGLENGERVIIESRVNDIHGNPAVQSQAATVNLDQGGIAFHPVGGDNTLNAEEAAGTVVLSGITAYVAEGAALALIFDGHSYTTTVAADGSWRFTLPAADVARLPDGKVPLTATVTDLDGTLITQSTDIHVHINSLPAPTLNTPFADGLLSAAEAAAGQALSGTTGVSGEGQQVSVALGEQRFNAIVANDGSWTVLIPAATLQALPEGRATVTVTARDAAGNSREANSTFTVDVTPPELSVNPLTGDNVITAREVQSGFAVTGSTTAAAAGLMVAVVLNSVTYHTPVHDDGSWSVAIPARALAGQPDGHYPLTVSLADAAGNLTTSSSEFTLGTPPAVAVAATESAPAASAGSEAAAVGEAPVTLSTAQAAAPLAEATPGETAYSIGGQVIDLTTPGGEAQGGSGNDTLSLHTLDFLHVDGGSGTDTLLLAGSDQHLDLTALGLKVEHIEIFDLGNSGSNSLTLGVHEAETVKDQPDESLFIRGAAGSQLTLTGDGDTWATTGQRVVDGLTFDVYHNSSLEGSNTLGDVLVQHGIQVQQV</sequence>
<evidence type="ECO:0000256" key="1">
    <source>
        <dbReference type="SAM" id="MobiDB-lite"/>
    </source>
</evidence>
<evidence type="ECO:0000313" key="3">
    <source>
        <dbReference type="EMBL" id="PLR32900.1"/>
    </source>
</evidence>
<dbReference type="EMBL" id="PJZH01000016">
    <property type="protein sequence ID" value="PLR32900.1"/>
    <property type="molecule type" value="Genomic_DNA"/>
</dbReference>